<accession>A0A915DIT0</accession>
<dbReference type="AlphaFoldDB" id="A0A915DIT0"/>
<sequence length="111" mass="13119">MRSAWRLLAQDFPWILFEGCKAHMLNLVAKDICEKTAVNNWLDYCIKIVKYFRMHVDMVSQVVYIKHNLHLEYAHLFKSAGKDAEVDEAEENLAEESEQENEIGEEMYMFD</sequence>
<reference evidence="3" key="1">
    <citation type="submission" date="2022-11" db="UniProtKB">
        <authorList>
            <consortium name="WormBaseParasite"/>
        </authorList>
    </citation>
    <scope>IDENTIFICATION</scope>
</reference>
<dbReference type="Proteomes" id="UP000887574">
    <property type="component" value="Unplaced"/>
</dbReference>
<feature type="region of interest" description="Disordered" evidence="1">
    <location>
        <begin position="88"/>
        <end position="111"/>
    </location>
</feature>
<dbReference type="WBParaSite" id="jg19905">
    <property type="protein sequence ID" value="jg19905"/>
    <property type="gene ID" value="jg19905"/>
</dbReference>
<evidence type="ECO:0000313" key="3">
    <source>
        <dbReference type="WBParaSite" id="jg19905"/>
    </source>
</evidence>
<dbReference type="SUPFAM" id="SSF53098">
    <property type="entry name" value="Ribonuclease H-like"/>
    <property type="match status" value="1"/>
</dbReference>
<organism evidence="2 3">
    <name type="scientific">Ditylenchus dipsaci</name>
    <dbReference type="NCBI Taxonomy" id="166011"/>
    <lineage>
        <taxon>Eukaryota</taxon>
        <taxon>Metazoa</taxon>
        <taxon>Ecdysozoa</taxon>
        <taxon>Nematoda</taxon>
        <taxon>Chromadorea</taxon>
        <taxon>Rhabditida</taxon>
        <taxon>Tylenchina</taxon>
        <taxon>Tylenchomorpha</taxon>
        <taxon>Sphaerularioidea</taxon>
        <taxon>Anguinidae</taxon>
        <taxon>Anguininae</taxon>
        <taxon>Ditylenchus</taxon>
    </lineage>
</organism>
<proteinExistence type="predicted"/>
<evidence type="ECO:0000313" key="2">
    <source>
        <dbReference type="Proteomes" id="UP000887574"/>
    </source>
</evidence>
<name>A0A915DIT0_9BILA</name>
<evidence type="ECO:0000256" key="1">
    <source>
        <dbReference type="SAM" id="MobiDB-lite"/>
    </source>
</evidence>
<keyword evidence="2" id="KW-1185">Reference proteome</keyword>
<protein>
    <submittedName>
        <fullName evidence="3">DUF659 domain-containing protein</fullName>
    </submittedName>
</protein>
<dbReference type="InterPro" id="IPR012337">
    <property type="entry name" value="RNaseH-like_sf"/>
</dbReference>
<feature type="compositionally biased region" description="Acidic residues" evidence="1">
    <location>
        <begin position="88"/>
        <end position="105"/>
    </location>
</feature>